<comment type="caution">
    <text evidence="3">The sequence shown here is derived from an EMBL/GenBank/DDBJ whole genome shotgun (WGS) entry which is preliminary data.</text>
</comment>
<dbReference type="PANTHER" id="PTHR43364:SF4">
    <property type="entry name" value="NAD(P)-LINKED OXIDOREDUCTASE SUPERFAMILY PROTEIN"/>
    <property type="match status" value="1"/>
</dbReference>
<evidence type="ECO:0000313" key="4">
    <source>
        <dbReference type="Proteomes" id="UP001185984"/>
    </source>
</evidence>
<protein>
    <submittedName>
        <fullName evidence="3">Aldo/keto reductase</fullName>
    </submittedName>
</protein>
<organism evidence="3 4">
    <name type="scientific">Sphingobium naphthae</name>
    <dbReference type="NCBI Taxonomy" id="1886786"/>
    <lineage>
        <taxon>Bacteria</taxon>
        <taxon>Pseudomonadati</taxon>
        <taxon>Pseudomonadota</taxon>
        <taxon>Alphaproteobacteria</taxon>
        <taxon>Sphingomonadales</taxon>
        <taxon>Sphingomonadaceae</taxon>
        <taxon>Sphingobium</taxon>
    </lineage>
</organism>
<dbReference type="InterPro" id="IPR036812">
    <property type="entry name" value="NAD(P)_OxRdtase_dom_sf"/>
</dbReference>
<dbReference type="CDD" id="cd19080">
    <property type="entry name" value="AKR_AKR9A_9B"/>
    <property type="match status" value="1"/>
</dbReference>
<accession>A0ABU4A163</accession>
<dbReference type="InterPro" id="IPR050523">
    <property type="entry name" value="AKR_Detox_Biosynth"/>
</dbReference>
<sequence length="346" mass="37837">MTEYAAAPLPRFHLLGRSGLRVSRLALGTMTFAQSPWGCDAPAAAEILDRYLDWGGNLIDTADHYAGGESERMLGRLIAERGARDRVVVASKYSLGSGDGDGPNAVGNGRKSMMASLDASLKRLGTDYLDLYILHVWDGVTPVEEVMRGLDDAVRAGKIRYVALSDVTGWYAARAQTLAEWRGYTPVCALQLEYSLIERGLELEFPSFCASLGLGLLTWAPLCNGLLSGKYKPGELAEGRVKLVAETGRFDRLTDRNWAIVETLERVAQAIRRPMAQVAVNWVATRPAVGSVILGATRAEQLVETLGALDFVIPPDQLAELDAVSANPKPFPYRFLERMQPMLQPR</sequence>
<feature type="domain" description="NADP-dependent oxidoreductase" evidence="2">
    <location>
        <begin position="24"/>
        <end position="325"/>
    </location>
</feature>
<name>A0ABU4A163_9SPHN</name>
<dbReference type="PANTHER" id="PTHR43364">
    <property type="entry name" value="NADH-SPECIFIC METHYLGLYOXAL REDUCTASE-RELATED"/>
    <property type="match status" value="1"/>
</dbReference>
<evidence type="ECO:0000256" key="1">
    <source>
        <dbReference type="ARBA" id="ARBA00023002"/>
    </source>
</evidence>
<reference evidence="4" key="1">
    <citation type="journal article" date="2022" name="J Environ Chem Eng">
        <title>Biodegradation of petroleum oil using a constructed nonpathogenic and heavy metal-tolerant bacterial consortium isolated from marine sponges.</title>
        <authorList>
            <person name="Dechsakulwatana C."/>
            <person name="Rungsihiranrut A."/>
            <person name="Muangchinda C."/>
            <person name="Ningthoujam R."/>
            <person name="Klankeo P."/>
            <person name="Pinyakong O."/>
        </authorList>
    </citation>
    <scope>NUCLEOTIDE SEQUENCE [LARGE SCALE GENOMIC DNA]</scope>
    <source>
        <strain evidence="4">MO2-4</strain>
    </source>
</reference>
<evidence type="ECO:0000259" key="2">
    <source>
        <dbReference type="Pfam" id="PF00248"/>
    </source>
</evidence>
<evidence type="ECO:0000313" key="3">
    <source>
        <dbReference type="EMBL" id="MDV5825454.1"/>
    </source>
</evidence>
<dbReference type="SUPFAM" id="SSF51430">
    <property type="entry name" value="NAD(P)-linked oxidoreductase"/>
    <property type="match status" value="1"/>
</dbReference>
<keyword evidence="4" id="KW-1185">Reference proteome</keyword>
<proteinExistence type="predicted"/>
<dbReference type="Proteomes" id="UP001185984">
    <property type="component" value="Unassembled WGS sequence"/>
</dbReference>
<dbReference type="EMBL" id="JAPTHD010000011">
    <property type="protein sequence ID" value="MDV5825454.1"/>
    <property type="molecule type" value="Genomic_DNA"/>
</dbReference>
<gene>
    <name evidence="3" type="ORF">O0R41_17765</name>
</gene>
<keyword evidence="1" id="KW-0560">Oxidoreductase</keyword>
<dbReference type="RefSeq" id="WP_228164641.1">
    <property type="nucleotide sequence ID" value="NZ_JAPTHD010000011.1"/>
</dbReference>
<dbReference type="Pfam" id="PF00248">
    <property type="entry name" value="Aldo_ket_red"/>
    <property type="match status" value="1"/>
</dbReference>
<dbReference type="InterPro" id="IPR023210">
    <property type="entry name" value="NADP_OxRdtase_dom"/>
</dbReference>
<dbReference type="Gene3D" id="3.20.20.100">
    <property type="entry name" value="NADP-dependent oxidoreductase domain"/>
    <property type="match status" value="1"/>
</dbReference>